<evidence type="ECO:0000256" key="1">
    <source>
        <dbReference type="ARBA" id="ARBA00004651"/>
    </source>
</evidence>
<evidence type="ECO:0000256" key="5">
    <source>
        <dbReference type="ARBA" id="ARBA00022970"/>
    </source>
</evidence>
<evidence type="ECO:0000256" key="6">
    <source>
        <dbReference type="ARBA" id="ARBA00022989"/>
    </source>
</evidence>
<dbReference type="CDD" id="cd06581">
    <property type="entry name" value="TM_PBP1_LivM_like"/>
    <property type="match status" value="1"/>
</dbReference>
<feature type="transmembrane region" description="Helical" evidence="9">
    <location>
        <begin position="333"/>
        <end position="351"/>
    </location>
</feature>
<feature type="transmembrane region" description="Helical" evidence="9">
    <location>
        <begin position="34"/>
        <end position="51"/>
    </location>
</feature>
<evidence type="ECO:0000256" key="8">
    <source>
        <dbReference type="ARBA" id="ARBA00037998"/>
    </source>
</evidence>
<feature type="transmembrane region" description="Helical" evidence="9">
    <location>
        <begin position="267"/>
        <end position="287"/>
    </location>
</feature>
<protein>
    <recommendedName>
        <fullName evidence="12">ABC transporter permease</fullName>
    </recommendedName>
</protein>
<gene>
    <name evidence="10" type="ORF">GCM10011578_080600</name>
</gene>
<dbReference type="PANTHER" id="PTHR11795">
    <property type="entry name" value="BRANCHED-CHAIN AMINO ACID TRANSPORT SYSTEM PERMEASE PROTEIN LIVH"/>
    <property type="match status" value="1"/>
</dbReference>
<keyword evidence="11" id="KW-1185">Reference proteome</keyword>
<feature type="transmembrane region" description="Helical" evidence="9">
    <location>
        <begin position="63"/>
        <end position="85"/>
    </location>
</feature>
<keyword evidence="3" id="KW-1003">Cell membrane</keyword>
<evidence type="ECO:0000256" key="9">
    <source>
        <dbReference type="SAM" id="Phobius"/>
    </source>
</evidence>
<feature type="transmembrane region" description="Helical" evidence="9">
    <location>
        <begin position="510"/>
        <end position="531"/>
    </location>
</feature>
<comment type="similarity">
    <text evidence="8">Belongs to the binding-protein-dependent transport system permease family. LivHM subfamily.</text>
</comment>
<dbReference type="Proteomes" id="UP000653411">
    <property type="component" value="Unassembled WGS sequence"/>
</dbReference>
<dbReference type="InterPro" id="IPR052157">
    <property type="entry name" value="BCAA_transport_permease"/>
</dbReference>
<dbReference type="InterPro" id="IPR043428">
    <property type="entry name" value="LivM-like"/>
</dbReference>
<feature type="transmembrane region" description="Helical" evidence="9">
    <location>
        <begin position="97"/>
        <end position="115"/>
    </location>
</feature>
<sequence length="703" mass="72566">MDQFLAFTVVGLSTAAIYAVIGSGLVLTHTTAGVFNFAHGAAGMLAAFAYWQLAVGWGWPVPAALAVVLLVLAPAFGLFVERVLMRPVQALGEAERLVMTVALLAGCIALARWVWDPDTPRPLSPFLAGERAVRLGPAVVTWHQVITMATALAIAVGLWSLLHRTRAGTEMRACVDDRALAVLTGADPLRAGRLAWVLGIQLAAVGGILIAPTVALDAQQLSLLIVSAYTAAVFGRLRSLPLTFLGAVVVGLLEAYLAGYLPQNDYLPGLRLAAPALLLFLALLAFPHHRLRGRDRTVVRVPLPGRRGSLVLAGCVLALALFLVSVLTEDQVISYGTLFSLGVVALSYVPLAGYAGQVSLCQLSIAGIGAAVWGHLGAHGELWALPVAVLVAAAVGALVALPALRLSGIYLALGTVAFATVLDRWIFTLPAFDVLGVHIALFDQGSVSVTGPDLFGLHLTSPAELLVLAAVCLAVTSVAVAGLRRGRHGRRLIALRDSEAAYATLGGRLLVAKVAVFALSAGIAGLGGALYGMQLQTVTADQFGLVAGLPVFLIAVVGGLGSVGTGLFTGLAYVVPTQLLDGLGPWAQNLSALLIALAGMGFAHSPSGVIARLRTDWAPLGRDRPLLTALLGALAGCWALAALVPDGGPPAVAAALLAAVTLRGRAAARAAAPAGIPPEWWGLRRPWRPEDGEVLSRATAAAG</sequence>
<feature type="transmembrane region" description="Helical" evidence="9">
    <location>
        <begin position="551"/>
        <end position="574"/>
    </location>
</feature>
<feature type="transmembrane region" description="Helical" evidence="9">
    <location>
        <begin position="242"/>
        <end position="261"/>
    </location>
</feature>
<dbReference type="GO" id="GO:0006865">
    <property type="term" value="P:amino acid transport"/>
    <property type="evidence" value="ECO:0007669"/>
    <property type="project" value="UniProtKB-KW"/>
</dbReference>
<feature type="transmembrane region" description="Helical" evidence="9">
    <location>
        <begin position="6"/>
        <end position="27"/>
    </location>
</feature>
<keyword evidence="4 9" id="KW-0812">Transmembrane</keyword>
<name>A0A917XL11_9ACTN</name>
<comment type="caution">
    <text evidence="10">The sequence shown here is derived from an EMBL/GenBank/DDBJ whole genome shotgun (WGS) entry which is preliminary data.</text>
</comment>
<dbReference type="PANTHER" id="PTHR11795:SF451">
    <property type="entry name" value="ABC TRANSPORTER PERMEASE PROTEIN"/>
    <property type="match status" value="1"/>
</dbReference>
<feature type="transmembrane region" description="Helical" evidence="9">
    <location>
        <begin position="308"/>
        <end position="327"/>
    </location>
</feature>
<dbReference type="GO" id="GO:0005886">
    <property type="term" value="C:plasma membrane"/>
    <property type="evidence" value="ECO:0007669"/>
    <property type="project" value="UniProtKB-SubCell"/>
</dbReference>
<keyword evidence="2" id="KW-0813">Transport</keyword>
<comment type="subcellular location">
    <subcellularLocation>
        <location evidence="1">Cell membrane</location>
        <topology evidence="1">Multi-pass membrane protein</topology>
    </subcellularLocation>
</comment>
<keyword evidence="6 9" id="KW-1133">Transmembrane helix</keyword>
<feature type="transmembrane region" description="Helical" evidence="9">
    <location>
        <begin position="408"/>
        <end position="427"/>
    </location>
</feature>
<evidence type="ECO:0000313" key="10">
    <source>
        <dbReference type="EMBL" id="GGN36895.1"/>
    </source>
</evidence>
<accession>A0A917XL11</accession>
<dbReference type="InterPro" id="IPR001851">
    <property type="entry name" value="ABC_transp_permease"/>
</dbReference>
<reference evidence="10" key="2">
    <citation type="submission" date="2020-09" db="EMBL/GenBank/DDBJ databases">
        <authorList>
            <person name="Sun Q."/>
            <person name="Zhou Y."/>
        </authorList>
    </citation>
    <scope>NUCLEOTIDE SEQUENCE</scope>
    <source>
        <strain evidence="10">CGMCC 4.7110</strain>
    </source>
</reference>
<evidence type="ECO:0008006" key="12">
    <source>
        <dbReference type="Google" id="ProtNLM"/>
    </source>
</evidence>
<dbReference type="EMBL" id="BMML01000025">
    <property type="protein sequence ID" value="GGN36895.1"/>
    <property type="molecule type" value="Genomic_DNA"/>
</dbReference>
<proteinExistence type="inferred from homology"/>
<reference evidence="10" key="1">
    <citation type="journal article" date="2014" name="Int. J. Syst. Evol. Microbiol.">
        <title>Complete genome sequence of Corynebacterium casei LMG S-19264T (=DSM 44701T), isolated from a smear-ripened cheese.</title>
        <authorList>
            <consortium name="US DOE Joint Genome Institute (JGI-PGF)"/>
            <person name="Walter F."/>
            <person name="Albersmeier A."/>
            <person name="Kalinowski J."/>
            <person name="Ruckert C."/>
        </authorList>
    </citation>
    <scope>NUCLEOTIDE SEQUENCE</scope>
    <source>
        <strain evidence="10">CGMCC 4.7110</strain>
    </source>
</reference>
<dbReference type="Pfam" id="PF02653">
    <property type="entry name" value="BPD_transp_2"/>
    <property type="match status" value="2"/>
</dbReference>
<organism evidence="10 11">
    <name type="scientific">Streptomyces fuscichromogenes</name>
    <dbReference type="NCBI Taxonomy" id="1324013"/>
    <lineage>
        <taxon>Bacteria</taxon>
        <taxon>Bacillati</taxon>
        <taxon>Actinomycetota</taxon>
        <taxon>Actinomycetes</taxon>
        <taxon>Kitasatosporales</taxon>
        <taxon>Streptomycetaceae</taxon>
        <taxon>Streptomyces</taxon>
    </lineage>
</organism>
<evidence type="ECO:0000256" key="7">
    <source>
        <dbReference type="ARBA" id="ARBA00023136"/>
    </source>
</evidence>
<feature type="transmembrane region" description="Helical" evidence="9">
    <location>
        <begin position="135"/>
        <end position="162"/>
    </location>
</feature>
<feature type="transmembrane region" description="Helical" evidence="9">
    <location>
        <begin position="586"/>
        <end position="605"/>
    </location>
</feature>
<keyword evidence="5" id="KW-0029">Amino-acid transport</keyword>
<keyword evidence="7 9" id="KW-0472">Membrane</keyword>
<feature type="transmembrane region" description="Helical" evidence="9">
    <location>
        <begin position="465"/>
        <end position="483"/>
    </location>
</feature>
<dbReference type="RefSeq" id="WP_189267887.1">
    <property type="nucleotide sequence ID" value="NZ_BMML01000025.1"/>
</dbReference>
<feature type="transmembrane region" description="Helical" evidence="9">
    <location>
        <begin position="194"/>
        <end position="212"/>
    </location>
</feature>
<feature type="transmembrane region" description="Helical" evidence="9">
    <location>
        <begin position="382"/>
        <end position="401"/>
    </location>
</feature>
<evidence type="ECO:0000313" key="11">
    <source>
        <dbReference type="Proteomes" id="UP000653411"/>
    </source>
</evidence>
<evidence type="ECO:0000256" key="4">
    <source>
        <dbReference type="ARBA" id="ARBA00022692"/>
    </source>
</evidence>
<dbReference type="GO" id="GO:0015658">
    <property type="term" value="F:branched-chain amino acid transmembrane transporter activity"/>
    <property type="evidence" value="ECO:0007669"/>
    <property type="project" value="InterPro"/>
</dbReference>
<feature type="transmembrane region" description="Helical" evidence="9">
    <location>
        <begin position="625"/>
        <end position="644"/>
    </location>
</feature>
<dbReference type="AlphaFoldDB" id="A0A917XL11"/>
<evidence type="ECO:0000256" key="3">
    <source>
        <dbReference type="ARBA" id="ARBA00022475"/>
    </source>
</evidence>
<evidence type="ECO:0000256" key="2">
    <source>
        <dbReference type="ARBA" id="ARBA00022448"/>
    </source>
</evidence>
<dbReference type="CDD" id="cd06582">
    <property type="entry name" value="TM_PBP1_LivH_like"/>
    <property type="match status" value="1"/>
</dbReference>